<dbReference type="EMBL" id="JACAZI010000024">
    <property type="protein sequence ID" value="KAF7335439.1"/>
    <property type="molecule type" value="Genomic_DNA"/>
</dbReference>
<evidence type="ECO:0000259" key="1">
    <source>
        <dbReference type="Pfam" id="PF13649"/>
    </source>
</evidence>
<dbReference type="AlphaFoldDB" id="A0A8H7CF76"/>
<evidence type="ECO:0000313" key="3">
    <source>
        <dbReference type="Proteomes" id="UP000620124"/>
    </source>
</evidence>
<dbReference type="Pfam" id="PF13649">
    <property type="entry name" value="Methyltransf_25"/>
    <property type="match status" value="1"/>
</dbReference>
<feature type="domain" description="Methyltransferase" evidence="1">
    <location>
        <begin position="68"/>
        <end position="160"/>
    </location>
</feature>
<evidence type="ECO:0000313" key="2">
    <source>
        <dbReference type="EMBL" id="KAF7335439.1"/>
    </source>
</evidence>
<dbReference type="OrthoDB" id="184880at2759"/>
<protein>
    <submittedName>
        <fullName evidence="2">S-adenosyl-L-methionine-dependent methyltransferase</fullName>
    </submittedName>
</protein>
<dbReference type="Proteomes" id="UP000620124">
    <property type="component" value="Unassembled WGS sequence"/>
</dbReference>
<dbReference type="Gene3D" id="3.40.50.150">
    <property type="entry name" value="Vaccinia Virus protein VP39"/>
    <property type="match status" value="1"/>
</dbReference>
<dbReference type="CDD" id="cd02440">
    <property type="entry name" value="AdoMet_MTases"/>
    <property type="match status" value="1"/>
</dbReference>
<keyword evidence="2" id="KW-0808">Transferase</keyword>
<name>A0A8H7CF76_9AGAR</name>
<sequence length="298" mass="33183">MLVNGGSTSLPIVHAVAREYEAFPGSQYALPADDEELQRLILQYNMLKGIFENKILLAPVHLGAKDTVLEIGTGPGRWILDLADSVDSSIPMIAVDIQSRMFPAPAPTNINFRLESATHLPPEWTNKFSLVHQRLLMAALQIADWPVCLREIHRVLRPGGWVQLGEYTAWLAVKRPGRPCMEKLVAMYRAMGDARGLYNDCTQGIEKMLAEAGFVEIQSEARMTLVGKWAGEAGVANRINQVEVLRGMKTPILKAGGFGYVGSEEEFDRLLEGVEKEWDEIPGAQKEFVIFWARKPLV</sequence>
<gene>
    <name evidence="2" type="ORF">MVEN_02197000</name>
</gene>
<accession>A0A8H7CF76</accession>
<dbReference type="PANTHER" id="PTHR43591">
    <property type="entry name" value="METHYLTRANSFERASE"/>
    <property type="match status" value="1"/>
</dbReference>
<dbReference type="InterPro" id="IPR041698">
    <property type="entry name" value="Methyltransf_25"/>
</dbReference>
<organism evidence="2 3">
    <name type="scientific">Mycena venus</name>
    <dbReference type="NCBI Taxonomy" id="2733690"/>
    <lineage>
        <taxon>Eukaryota</taxon>
        <taxon>Fungi</taxon>
        <taxon>Dikarya</taxon>
        <taxon>Basidiomycota</taxon>
        <taxon>Agaricomycotina</taxon>
        <taxon>Agaricomycetes</taxon>
        <taxon>Agaricomycetidae</taxon>
        <taxon>Agaricales</taxon>
        <taxon>Marasmiineae</taxon>
        <taxon>Mycenaceae</taxon>
        <taxon>Mycena</taxon>
    </lineage>
</organism>
<dbReference type="GO" id="GO:0008168">
    <property type="term" value="F:methyltransferase activity"/>
    <property type="evidence" value="ECO:0007669"/>
    <property type="project" value="UniProtKB-KW"/>
</dbReference>
<dbReference type="SUPFAM" id="SSF53335">
    <property type="entry name" value="S-adenosyl-L-methionine-dependent methyltransferases"/>
    <property type="match status" value="1"/>
</dbReference>
<dbReference type="GO" id="GO:0032259">
    <property type="term" value="P:methylation"/>
    <property type="evidence" value="ECO:0007669"/>
    <property type="project" value="UniProtKB-KW"/>
</dbReference>
<keyword evidence="2" id="KW-0489">Methyltransferase</keyword>
<comment type="caution">
    <text evidence="2">The sequence shown here is derived from an EMBL/GenBank/DDBJ whole genome shotgun (WGS) entry which is preliminary data.</text>
</comment>
<keyword evidence="3" id="KW-1185">Reference proteome</keyword>
<dbReference type="InterPro" id="IPR029063">
    <property type="entry name" value="SAM-dependent_MTases_sf"/>
</dbReference>
<reference evidence="2" key="1">
    <citation type="submission" date="2020-05" db="EMBL/GenBank/DDBJ databases">
        <title>Mycena genomes resolve the evolution of fungal bioluminescence.</title>
        <authorList>
            <person name="Tsai I.J."/>
        </authorList>
    </citation>
    <scope>NUCLEOTIDE SEQUENCE</scope>
    <source>
        <strain evidence="2">CCC161011</strain>
    </source>
</reference>
<proteinExistence type="predicted"/>